<evidence type="ECO:0000313" key="3">
    <source>
        <dbReference type="Proteomes" id="UP001168107"/>
    </source>
</evidence>
<comment type="caution">
    <text evidence="2">The sequence shown here is derived from an EMBL/GenBank/DDBJ whole genome shotgun (WGS) entry which is preliminary data.</text>
</comment>
<dbReference type="Pfam" id="PF09722">
    <property type="entry name" value="Xre_MbcA_ParS_C"/>
    <property type="match status" value="1"/>
</dbReference>
<name>A0ABT7PXY9_9GAMM</name>
<gene>
    <name evidence="2" type="ORF">OB935_08880</name>
</gene>
<feature type="domain" description="Antitoxin Xre/MbcA/ParS-like toxin-binding" evidence="1">
    <location>
        <begin position="99"/>
        <end position="150"/>
    </location>
</feature>
<evidence type="ECO:0000313" key="2">
    <source>
        <dbReference type="EMBL" id="MDM5071957.1"/>
    </source>
</evidence>
<evidence type="ECO:0000259" key="1">
    <source>
        <dbReference type="Pfam" id="PF09722"/>
    </source>
</evidence>
<organism evidence="2 3">
    <name type="scientific">Aeromonas bestiarum</name>
    <dbReference type="NCBI Taxonomy" id="105751"/>
    <lineage>
        <taxon>Bacteria</taxon>
        <taxon>Pseudomonadati</taxon>
        <taxon>Pseudomonadota</taxon>
        <taxon>Gammaproteobacteria</taxon>
        <taxon>Aeromonadales</taxon>
        <taxon>Aeromonadaceae</taxon>
        <taxon>Aeromonas</taxon>
    </lineage>
</organism>
<protein>
    <submittedName>
        <fullName evidence="2">DUF2384 domain-containing protein</fullName>
    </submittedName>
</protein>
<keyword evidence="3" id="KW-1185">Reference proteome</keyword>
<sequence>MNIGNSYNPSKNLVGKPDGLLATLSLPKQPVDAHKETLAGFSYEIVKKLSIMTQIDEITICQLASISYVTLTKRKIQRKNVLSSEQSMRLYVFIRTLDAALQLFDGDVSAAIQWLKSPSRALGDESPILMLSTPPGVEAVMDLIGQIKHGIIP</sequence>
<proteinExistence type="predicted"/>
<dbReference type="Proteomes" id="UP001168107">
    <property type="component" value="Unassembled WGS sequence"/>
</dbReference>
<dbReference type="RefSeq" id="WP_269381631.1">
    <property type="nucleotide sequence ID" value="NZ_JAOPLL010000003.1"/>
</dbReference>
<reference evidence="2" key="1">
    <citation type="submission" date="2024-05" db="EMBL/GenBank/DDBJ databases">
        <title>WGS of Aeromonas isolates.</title>
        <authorList>
            <person name="Lee H."/>
        </authorList>
    </citation>
    <scope>NUCLEOTIDE SEQUENCE</scope>
    <source>
        <strain evidence="2">SU58-3</strain>
    </source>
</reference>
<dbReference type="NCBIfam" id="TIGR02293">
    <property type="entry name" value="TAS_TIGR02293"/>
    <property type="match status" value="1"/>
</dbReference>
<dbReference type="InterPro" id="IPR024467">
    <property type="entry name" value="Xre/MbcA/ParS-like_toxin-bd"/>
</dbReference>
<dbReference type="EMBL" id="JAOPLL010000003">
    <property type="protein sequence ID" value="MDM5071957.1"/>
    <property type="molecule type" value="Genomic_DNA"/>
</dbReference>
<dbReference type="InterPro" id="IPR011979">
    <property type="entry name" value="Antitox_Xre"/>
</dbReference>
<accession>A0ABT7PXY9</accession>